<dbReference type="EMBL" id="JACOGF010000002">
    <property type="protein sequence ID" value="MBC3916601.1"/>
    <property type="molecule type" value="Genomic_DNA"/>
</dbReference>
<evidence type="ECO:0000313" key="5">
    <source>
        <dbReference type="Proteomes" id="UP000650424"/>
    </source>
</evidence>
<evidence type="ECO:0000259" key="3">
    <source>
        <dbReference type="PROSITE" id="PS50110"/>
    </source>
</evidence>
<organism evidence="4 5">
    <name type="scientific">Undibacterium hunanense</name>
    <dbReference type="NCBI Taxonomy" id="2762292"/>
    <lineage>
        <taxon>Bacteria</taxon>
        <taxon>Pseudomonadati</taxon>
        <taxon>Pseudomonadota</taxon>
        <taxon>Betaproteobacteria</taxon>
        <taxon>Burkholderiales</taxon>
        <taxon>Oxalobacteraceae</taxon>
        <taxon>Undibacterium</taxon>
    </lineage>
</organism>
<feature type="domain" description="Response regulatory" evidence="3">
    <location>
        <begin position="3"/>
        <end position="119"/>
    </location>
</feature>
<dbReference type="PANTHER" id="PTHR45339">
    <property type="entry name" value="HYBRID SIGNAL TRANSDUCTION HISTIDINE KINASE J"/>
    <property type="match status" value="1"/>
</dbReference>
<evidence type="ECO:0000313" key="4">
    <source>
        <dbReference type="EMBL" id="MBC3916601.1"/>
    </source>
</evidence>
<name>A0ABR6ZL59_9BURK</name>
<dbReference type="SUPFAM" id="SSF52172">
    <property type="entry name" value="CheY-like"/>
    <property type="match status" value="1"/>
</dbReference>
<evidence type="ECO:0000256" key="2">
    <source>
        <dbReference type="PROSITE-ProRule" id="PRU00169"/>
    </source>
</evidence>
<sequence>MARVLIVEDNPVNMKLASFLLNNAGHEVLQAVDAEVGLRYAKEQMPDLILMDMQLPGIDGMTAVRLLRNDAATAHIRIMALTAFSMHGDEERFMAAGCDAYMAKPIRYQQFMDLVNKVLRK</sequence>
<dbReference type="InterPro" id="IPR011006">
    <property type="entry name" value="CheY-like_superfamily"/>
</dbReference>
<keyword evidence="5" id="KW-1185">Reference proteome</keyword>
<dbReference type="PROSITE" id="PS50110">
    <property type="entry name" value="RESPONSE_REGULATORY"/>
    <property type="match status" value="1"/>
</dbReference>
<protein>
    <submittedName>
        <fullName evidence="4">Response regulator</fullName>
    </submittedName>
</protein>
<dbReference type="CDD" id="cd17548">
    <property type="entry name" value="REC_DivK-like"/>
    <property type="match status" value="1"/>
</dbReference>
<dbReference type="PANTHER" id="PTHR45339:SF3">
    <property type="entry name" value="HISTIDINE KINASE"/>
    <property type="match status" value="1"/>
</dbReference>
<dbReference type="InterPro" id="IPR001789">
    <property type="entry name" value="Sig_transdc_resp-reg_receiver"/>
</dbReference>
<accession>A0ABR6ZL59</accession>
<dbReference type="Proteomes" id="UP000650424">
    <property type="component" value="Unassembled WGS sequence"/>
</dbReference>
<proteinExistence type="predicted"/>
<keyword evidence="1 2" id="KW-0597">Phosphoprotein</keyword>
<feature type="modified residue" description="4-aspartylphosphate" evidence="2">
    <location>
        <position position="52"/>
    </location>
</feature>
<dbReference type="Pfam" id="PF00072">
    <property type="entry name" value="Response_reg"/>
    <property type="match status" value="1"/>
</dbReference>
<gene>
    <name evidence="4" type="ORF">H8L32_03800</name>
</gene>
<dbReference type="SMART" id="SM00448">
    <property type="entry name" value="REC"/>
    <property type="match status" value="1"/>
</dbReference>
<reference evidence="4 5" key="1">
    <citation type="submission" date="2020-08" db="EMBL/GenBank/DDBJ databases">
        <title>Novel species isolated from subtropical streams in China.</title>
        <authorList>
            <person name="Lu H."/>
        </authorList>
    </citation>
    <scope>NUCLEOTIDE SEQUENCE [LARGE SCALE GENOMIC DNA]</scope>
    <source>
        <strain evidence="4 5">CY18W</strain>
    </source>
</reference>
<dbReference type="Gene3D" id="3.40.50.2300">
    <property type="match status" value="1"/>
</dbReference>
<evidence type="ECO:0000256" key="1">
    <source>
        <dbReference type="ARBA" id="ARBA00022553"/>
    </source>
</evidence>
<comment type="caution">
    <text evidence="4">The sequence shown here is derived from an EMBL/GenBank/DDBJ whole genome shotgun (WGS) entry which is preliminary data.</text>
</comment>
<dbReference type="RefSeq" id="WP_186945855.1">
    <property type="nucleotide sequence ID" value="NZ_JACOGF010000002.1"/>
</dbReference>